<comment type="caution">
    <text evidence="1">The sequence shown here is derived from an EMBL/GenBank/DDBJ whole genome shotgun (WGS) entry which is preliminary data.</text>
</comment>
<accession>A0ACC2PME6</accession>
<name>A0ACC2PME6_9HYME</name>
<gene>
    <name evidence="1" type="ORF">QAD02_020552</name>
</gene>
<protein>
    <submittedName>
        <fullName evidence="1">Uncharacterized protein</fullName>
    </submittedName>
</protein>
<dbReference type="Proteomes" id="UP001239111">
    <property type="component" value="Chromosome 1"/>
</dbReference>
<evidence type="ECO:0000313" key="1">
    <source>
        <dbReference type="EMBL" id="KAJ8684759.1"/>
    </source>
</evidence>
<organism evidence="1 2">
    <name type="scientific">Eretmocerus hayati</name>
    <dbReference type="NCBI Taxonomy" id="131215"/>
    <lineage>
        <taxon>Eukaryota</taxon>
        <taxon>Metazoa</taxon>
        <taxon>Ecdysozoa</taxon>
        <taxon>Arthropoda</taxon>
        <taxon>Hexapoda</taxon>
        <taxon>Insecta</taxon>
        <taxon>Pterygota</taxon>
        <taxon>Neoptera</taxon>
        <taxon>Endopterygota</taxon>
        <taxon>Hymenoptera</taxon>
        <taxon>Apocrita</taxon>
        <taxon>Proctotrupomorpha</taxon>
        <taxon>Chalcidoidea</taxon>
        <taxon>Aphelinidae</taxon>
        <taxon>Aphelininae</taxon>
        <taxon>Eretmocerus</taxon>
    </lineage>
</organism>
<proteinExistence type="predicted"/>
<keyword evidence="2" id="KW-1185">Reference proteome</keyword>
<dbReference type="EMBL" id="CM056741">
    <property type="protein sequence ID" value="KAJ8684759.1"/>
    <property type="molecule type" value="Genomic_DNA"/>
</dbReference>
<reference evidence="1" key="1">
    <citation type="submission" date="2023-04" db="EMBL/GenBank/DDBJ databases">
        <title>A chromosome-level genome assembly of the parasitoid wasp Eretmocerus hayati.</title>
        <authorList>
            <person name="Zhong Y."/>
            <person name="Liu S."/>
            <person name="Liu Y."/>
        </authorList>
    </citation>
    <scope>NUCLEOTIDE SEQUENCE</scope>
    <source>
        <strain evidence="1">ZJU_SS_LIU_2023</strain>
    </source>
</reference>
<evidence type="ECO:0000313" key="2">
    <source>
        <dbReference type="Proteomes" id="UP001239111"/>
    </source>
</evidence>
<sequence length="237" mass="26800">MDKMKPTTYCHDIIGKIVSVEKKNCNGKDVMNFVMQIQDGSGWPMTAWEKDVARLDDIIIPGDVIHIDGIYVKTPGDPRYSMEKHIGFTVQTSSIITNLSKVYQKNITLEKSQALETIKIYDDIQECLNSCEDSDITVGLLAYVKSTFVQGNPGIKTRIGALSDKKIKITTSIKNYDNTQITFEPGQKLQIYGHFIDYEGKIALEINNLNDIKIIDDHDICPIDTLRRVVKTPQKKK</sequence>